<evidence type="ECO:0000259" key="5">
    <source>
        <dbReference type="PROSITE" id="PS50931"/>
    </source>
</evidence>
<name>A0A1M5AB64_9GAMM</name>
<reference evidence="7" key="1">
    <citation type="submission" date="2016-11" db="EMBL/GenBank/DDBJ databases">
        <authorList>
            <person name="Varghese N."/>
            <person name="Submissions S."/>
        </authorList>
    </citation>
    <scope>NUCLEOTIDE SEQUENCE [LARGE SCALE GENOMIC DNA]</scope>
    <source>
        <strain evidence="7">DSM 16579</strain>
    </source>
</reference>
<evidence type="ECO:0000313" key="7">
    <source>
        <dbReference type="Proteomes" id="UP000184517"/>
    </source>
</evidence>
<dbReference type="Gene3D" id="1.10.10.10">
    <property type="entry name" value="Winged helix-like DNA-binding domain superfamily/Winged helix DNA-binding domain"/>
    <property type="match status" value="1"/>
</dbReference>
<dbReference type="InterPro" id="IPR036390">
    <property type="entry name" value="WH_DNA-bd_sf"/>
</dbReference>
<dbReference type="GO" id="GO:0043565">
    <property type="term" value="F:sequence-specific DNA binding"/>
    <property type="evidence" value="ECO:0007669"/>
    <property type="project" value="TreeGrafter"/>
</dbReference>
<dbReference type="NCBIfam" id="NF008239">
    <property type="entry name" value="PRK11013.1"/>
    <property type="match status" value="1"/>
</dbReference>
<dbReference type="SUPFAM" id="SSF46785">
    <property type="entry name" value="Winged helix' DNA-binding domain"/>
    <property type="match status" value="1"/>
</dbReference>
<evidence type="ECO:0000256" key="4">
    <source>
        <dbReference type="ARBA" id="ARBA00023163"/>
    </source>
</evidence>
<evidence type="ECO:0000256" key="1">
    <source>
        <dbReference type="ARBA" id="ARBA00009437"/>
    </source>
</evidence>
<dbReference type="PRINTS" id="PR00039">
    <property type="entry name" value="HTHLYSR"/>
</dbReference>
<evidence type="ECO:0000313" key="6">
    <source>
        <dbReference type="EMBL" id="SHF27286.1"/>
    </source>
</evidence>
<dbReference type="Gene3D" id="3.40.190.290">
    <property type="match status" value="1"/>
</dbReference>
<dbReference type="STRING" id="1122206.SAMN02745753_01656"/>
<accession>A0A1M5AB64</accession>
<dbReference type="SUPFAM" id="SSF53850">
    <property type="entry name" value="Periplasmic binding protein-like II"/>
    <property type="match status" value="1"/>
</dbReference>
<dbReference type="Pfam" id="PF03466">
    <property type="entry name" value="LysR_substrate"/>
    <property type="match status" value="1"/>
</dbReference>
<dbReference type="EMBL" id="FQVF01000006">
    <property type="protein sequence ID" value="SHF27286.1"/>
    <property type="molecule type" value="Genomic_DNA"/>
</dbReference>
<dbReference type="GO" id="GO:0003700">
    <property type="term" value="F:DNA-binding transcription factor activity"/>
    <property type="evidence" value="ECO:0007669"/>
    <property type="project" value="InterPro"/>
</dbReference>
<organism evidence="6 7">
    <name type="scientific">Marinomonas polaris DSM 16579</name>
    <dbReference type="NCBI Taxonomy" id="1122206"/>
    <lineage>
        <taxon>Bacteria</taxon>
        <taxon>Pseudomonadati</taxon>
        <taxon>Pseudomonadota</taxon>
        <taxon>Gammaproteobacteria</taxon>
        <taxon>Oceanospirillales</taxon>
        <taxon>Oceanospirillaceae</taxon>
        <taxon>Marinomonas</taxon>
    </lineage>
</organism>
<keyword evidence="4" id="KW-0804">Transcription</keyword>
<protein>
    <submittedName>
        <fullName evidence="6">Transcriptional regulator, LysR family</fullName>
    </submittedName>
</protein>
<dbReference type="OrthoDB" id="9808620at2"/>
<gene>
    <name evidence="6" type="ORF">SAMN02745753_01656</name>
</gene>
<dbReference type="PANTHER" id="PTHR30427">
    <property type="entry name" value="TRANSCRIPTIONAL ACTIVATOR PROTEIN LYSR"/>
    <property type="match status" value="1"/>
</dbReference>
<proteinExistence type="inferred from homology"/>
<dbReference type="GO" id="GO:0009089">
    <property type="term" value="P:lysine biosynthetic process via diaminopimelate"/>
    <property type="evidence" value="ECO:0007669"/>
    <property type="project" value="TreeGrafter"/>
</dbReference>
<dbReference type="RefSeq" id="WP_072839238.1">
    <property type="nucleotide sequence ID" value="NZ_FQVF01000006.1"/>
</dbReference>
<dbReference type="GO" id="GO:0010628">
    <property type="term" value="P:positive regulation of gene expression"/>
    <property type="evidence" value="ECO:0007669"/>
    <property type="project" value="TreeGrafter"/>
</dbReference>
<evidence type="ECO:0000256" key="2">
    <source>
        <dbReference type="ARBA" id="ARBA00023015"/>
    </source>
</evidence>
<keyword evidence="3" id="KW-0238">DNA-binding</keyword>
<dbReference type="InterPro" id="IPR000847">
    <property type="entry name" value="LysR_HTH_N"/>
</dbReference>
<comment type="similarity">
    <text evidence="1">Belongs to the LysR transcriptional regulatory family.</text>
</comment>
<dbReference type="Pfam" id="PF00126">
    <property type="entry name" value="HTH_1"/>
    <property type="match status" value="1"/>
</dbReference>
<dbReference type="PANTHER" id="PTHR30427:SF1">
    <property type="entry name" value="TRANSCRIPTIONAL ACTIVATOR PROTEIN LYSR"/>
    <property type="match status" value="1"/>
</dbReference>
<feature type="domain" description="HTH lysR-type" evidence="5">
    <location>
        <begin position="3"/>
        <end position="60"/>
    </location>
</feature>
<keyword evidence="2" id="KW-0805">Transcription regulation</keyword>
<dbReference type="PROSITE" id="PS50931">
    <property type="entry name" value="HTH_LYSR"/>
    <property type="match status" value="1"/>
</dbReference>
<sequence length="308" mass="34620">MKLTFRQIEIFNALMTAESVTSAADMLHTSQPTISRELARLEQVLGFSLFERVRGRLKPSNAAYTLFEEVKRSYIGLERIWSTVEDLRTDQIGRLSVLTLPAFSQSLLPGACLKFLDTNQNVGISISVQEPPYLEQSLTYQQYDLGLTENNYSPSGTILKPLLSIDEVCILPNDHPLLAKDIIDIRDFEGQPFINLSPNDPYRIKLDEDLYRLGINRKTVIETPAAASVCQLVSKGAGIAIINPLTALDFIDHGLQIRPLNVSYPFTINILLPLHRPFNPFLDDFIAALEDESKEIKTKINQYSAHSI</sequence>
<keyword evidence="7" id="KW-1185">Reference proteome</keyword>
<evidence type="ECO:0000256" key="3">
    <source>
        <dbReference type="ARBA" id="ARBA00023125"/>
    </source>
</evidence>
<dbReference type="InterPro" id="IPR005119">
    <property type="entry name" value="LysR_subst-bd"/>
</dbReference>
<dbReference type="Proteomes" id="UP000184517">
    <property type="component" value="Unassembled WGS sequence"/>
</dbReference>
<dbReference type="InterPro" id="IPR036388">
    <property type="entry name" value="WH-like_DNA-bd_sf"/>
</dbReference>
<dbReference type="AlphaFoldDB" id="A0A1M5AB64"/>